<evidence type="ECO:0000256" key="4">
    <source>
        <dbReference type="ARBA" id="ARBA00022692"/>
    </source>
</evidence>
<keyword evidence="6" id="KW-1133">Transmembrane helix</keyword>
<dbReference type="InterPro" id="IPR017972">
    <property type="entry name" value="Cyt_P450_CS"/>
</dbReference>
<name>A0A453A7M3_AEGTS</name>
<evidence type="ECO:0008006" key="14">
    <source>
        <dbReference type="Google" id="ProtNLM"/>
    </source>
</evidence>
<reference evidence="12" key="3">
    <citation type="journal article" date="2017" name="Nature">
        <title>Genome sequence of the progenitor of the wheat D genome Aegilops tauschii.</title>
        <authorList>
            <person name="Luo M.C."/>
            <person name="Gu Y.Q."/>
            <person name="Puiu D."/>
            <person name="Wang H."/>
            <person name="Twardziok S.O."/>
            <person name="Deal K.R."/>
            <person name="Huo N."/>
            <person name="Zhu T."/>
            <person name="Wang L."/>
            <person name="Wang Y."/>
            <person name="McGuire P.E."/>
            <person name="Liu S."/>
            <person name="Long H."/>
            <person name="Ramasamy R.K."/>
            <person name="Rodriguez J.C."/>
            <person name="Van S.L."/>
            <person name="Yuan L."/>
            <person name="Wang Z."/>
            <person name="Xia Z."/>
            <person name="Xiao L."/>
            <person name="Anderson O.D."/>
            <person name="Ouyang S."/>
            <person name="Liang Y."/>
            <person name="Zimin A.V."/>
            <person name="Pertea G."/>
            <person name="Qi P."/>
            <person name="Bennetzen J.L."/>
            <person name="Dai X."/>
            <person name="Dawson M.W."/>
            <person name="Muller H.G."/>
            <person name="Kugler K."/>
            <person name="Rivarola-Duarte L."/>
            <person name="Spannagl M."/>
            <person name="Mayer K.F.X."/>
            <person name="Lu F.H."/>
            <person name="Bevan M.W."/>
            <person name="Leroy P."/>
            <person name="Li P."/>
            <person name="You F.M."/>
            <person name="Sun Q."/>
            <person name="Liu Z."/>
            <person name="Lyons E."/>
            <person name="Wicker T."/>
            <person name="Salzberg S.L."/>
            <person name="Devos K.M."/>
            <person name="Dvorak J."/>
        </authorList>
    </citation>
    <scope>NUCLEOTIDE SEQUENCE [LARGE SCALE GENOMIC DNA]</scope>
    <source>
        <strain evidence="12">cv. AL8/78</strain>
    </source>
</reference>
<evidence type="ECO:0000256" key="2">
    <source>
        <dbReference type="ARBA" id="ARBA00010617"/>
    </source>
</evidence>
<dbReference type="SUPFAM" id="SSF48264">
    <property type="entry name" value="Cytochrome P450"/>
    <property type="match status" value="1"/>
</dbReference>
<protein>
    <recommendedName>
        <fullName evidence="14">Cytochrome P450 71D7</fullName>
    </recommendedName>
</protein>
<dbReference type="PROSITE" id="PS00086">
    <property type="entry name" value="CYTOCHROME_P450"/>
    <property type="match status" value="1"/>
</dbReference>
<reference evidence="13" key="1">
    <citation type="journal article" date="2014" name="Science">
        <title>Ancient hybridizations among the ancestral genomes of bread wheat.</title>
        <authorList>
            <consortium name="International Wheat Genome Sequencing Consortium,"/>
            <person name="Marcussen T."/>
            <person name="Sandve S.R."/>
            <person name="Heier L."/>
            <person name="Spannagl M."/>
            <person name="Pfeifer M."/>
            <person name="Jakobsen K.S."/>
            <person name="Wulff B.B."/>
            <person name="Steuernagel B."/>
            <person name="Mayer K.F."/>
            <person name="Olsen O.A."/>
        </authorList>
    </citation>
    <scope>NUCLEOTIDE SEQUENCE [LARGE SCALE GENOMIC DNA]</scope>
    <source>
        <strain evidence="13">cv. AL8/78</strain>
    </source>
</reference>
<keyword evidence="6" id="KW-0472">Membrane</keyword>
<reference evidence="12" key="4">
    <citation type="submission" date="2019-03" db="UniProtKB">
        <authorList>
            <consortium name="EnsemblPlants"/>
        </authorList>
    </citation>
    <scope>IDENTIFICATION</scope>
</reference>
<dbReference type="GO" id="GO:0020037">
    <property type="term" value="F:heme binding"/>
    <property type="evidence" value="ECO:0007669"/>
    <property type="project" value="InterPro"/>
</dbReference>
<evidence type="ECO:0000256" key="9">
    <source>
        <dbReference type="ARBA" id="ARBA00023033"/>
    </source>
</evidence>
<dbReference type="Gene3D" id="1.10.630.10">
    <property type="entry name" value="Cytochrome P450"/>
    <property type="match status" value="1"/>
</dbReference>
<dbReference type="AlphaFoldDB" id="A0A453A7M3"/>
<evidence type="ECO:0000313" key="13">
    <source>
        <dbReference type="Proteomes" id="UP000015105"/>
    </source>
</evidence>
<comment type="cofactor">
    <cofactor evidence="1 10">
        <name>heme</name>
        <dbReference type="ChEBI" id="CHEBI:30413"/>
    </cofactor>
</comment>
<dbReference type="FunFam" id="1.10.630.10:FF:000126">
    <property type="entry name" value="Predicted protein"/>
    <property type="match status" value="1"/>
</dbReference>
<proteinExistence type="inferred from homology"/>
<dbReference type="InterPro" id="IPR002401">
    <property type="entry name" value="Cyt_P450_E_grp-I"/>
</dbReference>
<dbReference type="Pfam" id="PF00067">
    <property type="entry name" value="p450"/>
    <property type="match status" value="1"/>
</dbReference>
<feature type="binding site" description="axial binding residue" evidence="10">
    <location>
        <position position="407"/>
    </location>
    <ligand>
        <name>heme</name>
        <dbReference type="ChEBI" id="CHEBI:30413"/>
    </ligand>
    <ligandPart>
        <name>Fe</name>
        <dbReference type="ChEBI" id="CHEBI:18248"/>
    </ligandPart>
</feature>
<keyword evidence="5 10" id="KW-0479">Metal-binding</keyword>
<keyword evidence="13" id="KW-1185">Reference proteome</keyword>
<evidence type="ECO:0000256" key="7">
    <source>
        <dbReference type="ARBA" id="ARBA00023002"/>
    </source>
</evidence>
<dbReference type="InterPro" id="IPR001128">
    <property type="entry name" value="Cyt_P450"/>
</dbReference>
<reference evidence="13" key="2">
    <citation type="journal article" date="2017" name="Nat. Plants">
        <title>The Aegilops tauschii genome reveals multiple impacts of transposons.</title>
        <authorList>
            <person name="Zhao G."/>
            <person name="Zou C."/>
            <person name="Li K."/>
            <person name="Wang K."/>
            <person name="Li T."/>
            <person name="Gao L."/>
            <person name="Zhang X."/>
            <person name="Wang H."/>
            <person name="Yang Z."/>
            <person name="Liu X."/>
            <person name="Jiang W."/>
            <person name="Mao L."/>
            <person name="Kong X."/>
            <person name="Jiao Y."/>
            <person name="Jia J."/>
        </authorList>
    </citation>
    <scope>NUCLEOTIDE SEQUENCE [LARGE SCALE GENOMIC DNA]</scope>
    <source>
        <strain evidence="13">cv. AL8/78</strain>
    </source>
</reference>
<evidence type="ECO:0000313" key="12">
    <source>
        <dbReference type="EnsemblPlants" id="AET2Gv20015900.2"/>
    </source>
</evidence>
<sequence>GKFVSCSAMEGLSLCLVALATLLVTWLLKLAASSGSSSKAKKPQLLPPGPWTLPIIGSLHHVVSVLPHQRITELCRLYGPVMLLRLGEVPTVVVSSAEAAALVMKTNDLAFANRPRSVTQEIYSCGGQGIALAPYGEQWRQMRKVCVVELLSAKQVKRIEGIRAEEDEYLGEIDKMASLMSGFSLVDLFPSSRLVRWLSNGERNMKRCCARMQGIISDIIDGRKAAPHRADTEDLLDVLLRLQAEDSLPFPLTTESIGVLIFDIFTAATESSATVLEWAMSEIFNHPNVMAKVQSEVRHVLGPGKAVITNNDIAELHYLRMVIKEVFRIHTPIPLPVPREAREDCKIMGYDIPKGTTIYVNAFAISRDPKYWDSPEEFNPERFENNNMDYYGTHFEFTPFGAGRRQCPGILFGTSTVEIGLTNLLYHFDWAHPNGAGESVDMSEKFGIATGRRCDLQLIAIPYVPSSST</sequence>
<evidence type="ECO:0000256" key="5">
    <source>
        <dbReference type="ARBA" id="ARBA00022723"/>
    </source>
</evidence>
<keyword evidence="3 10" id="KW-0349">Heme</keyword>
<organism evidence="12 13">
    <name type="scientific">Aegilops tauschii subsp. strangulata</name>
    <name type="common">Goatgrass</name>
    <dbReference type="NCBI Taxonomy" id="200361"/>
    <lineage>
        <taxon>Eukaryota</taxon>
        <taxon>Viridiplantae</taxon>
        <taxon>Streptophyta</taxon>
        <taxon>Embryophyta</taxon>
        <taxon>Tracheophyta</taxon>
        <taxon>Spermatophyta</taxon>
        <taxon>Magnoliopsida</taxon>
        <taxon>Liliopsida</taxon>
        <taxon>Poales</taxon>
        <taxon>Poaceae</taxon>
        <taxon>BOP clade</taxon>
        <taxon>Pooideae</taxon>
        <taxon>Triticodae</taxon>
        <taxon>Triticeae</taxon>
        <taxon>Triticinae</taxon>
        <taxon>Aegilops</taxon>
    </lineage>
</organism>
<keyword evidence="9 11" id="KW-0503">Monooxygenase</keyword>
<keyword evidence="7 11" id="KW-0560">Oxidoreductase</keyword>
<dbReference type="GO" id="GO:0005506">
    <property type="term" value="F:iron ion binding"/>
    <property type="evidence" value="ECO:0007669"/>
    <property type="project" value="InterPro"/>
</dbReference>
<evidence type="ECO:0000256" key="11">
    <source>
        <dbReference type="RuleBase" id="RU000461"/>
    </source>
</evidence>
<keyword evidence="4" id="KW-0812">Transmembrane</keyword>
<reference evidence="12" key="5">
    <citation type="journal article" date="2021" name="G3 (Bethesda)">
        <title>Aegilops tauschii genome assembly Aet v5.0 features greater sequence contiguity and improved annotation.</title>
        <authorList>
            <person name="Wang L."/>
            <person name="Zhu T."/>
            <person name="Rodriguez J.C."/>
            <person name="Deal K.R."/>
            <person name="Dubcovsky J."/>
            <person name="McGuire P.E."/>
            <person name="Lux T."/>
            <person name="Spannagl M."/>
            <person name="Mayer K.F.X."/>
            <person name="Baldrich P."/>
            <person name="Meyers B.C."/>
            <person name="Huo N."/>
            <person name="Gu Y.Q."/>
            <person name="Zhou H."/>
            <person name="Devos K.M."/>
            <person name="Bennetzen J.L."/>
            <person name="Unver T."/>
            <person name="Budak H."/>
            <person name="Gulick P.J."/>
            <person name="Galiba G."/>
            <person name="Kalapos B."/>
            <person name="Nelson D.R."/>
            <person name="Li P."/>
            <person name="You F.M."/>
            <person name="Luo M.C."/>
            <person name="Dvorak J."/>
        </authorList>
    </citation>
    <scope>NUCLEOTIDE SEQUENCE [LARGE SCALE GENOMIC DNA]</scope>
    <source>
        <strain evidence="12">cv. AL8/78</strain>
    </source>
</reference>
<accession>A0A453A7M3</accession>
<dbReference type="Gramene" id="AET2Gv20015900.2">
    <property type="protein sequence ID" value="AET2Gv20015900.2"/>
    <property type="gene ID" value="AET2Gv20015900"/>
</dbReference>
<dbReference type="GO" id="GO:0004497">
    <property type="term" value="F:monooxygenase activity"/>
    <property type="evidence" value="ECO:0007669"/>
    <property type="project" value="UniProtKB-KW"/>
</dbReference>
<evidence type="ECO:0000256" key="6">
    <source>
        <dbReference type="ARBA" id="ARBA00022989"/>
    </source>
</evidence>
<dbReference type="PANTHER" id="PTHR47955:SF19">
    <property type="entry name" value="CYTOCHROME P450 71A9-LIKE ISOFORM X1"/>
    <property type="match status" value="1"/>
</dbReference>
<dbReference type="EnsemblPlants" id="AET2Gv20015900.2">
    <property type="protein sequence ID" value="AET2Gv20015900.2"/>
    <property type="gene ID" value="AET2Gv20015900"/>
</dbReference>
<comment type="similarity">
    <text evidence="2 11">Belongs to the cytochrome P450 family.</text>
</comment>
<dbReference type="PRINTS" id="PR00463">
    <property type="entry name" value="EP450I"/>
</dbReference>
<dbReference type="PANTHER" id="PTHR47955">
    <property type="entry name" value="CYTOCHROME P450 FAMILY 71 PROTEIN"/>
    <property type="match status" value="1"/>
</dbReference>
<keyword evidence="8 10" id="KW-0408">Iron</keyword>
<dbReference type="InterPro" id="IPR036396">
    <property type="entry name" value="Cyt_P450_sf"/>
</dbReference>
<dbReference type="CDD" id="cd11072">
    <property type="entry name" value="CYP71-like"/>
    <property type="match status" value="1"/>
</dbReference>
<evidence type="ECO:0000256" key="10">
    <source>
        <dbReference type="PIRSR" id="PIRSR602401-1"/>
    </source>
</evidence>
<evidence type="ECO:0000256" key="1">
    <source>
        <dbReference type="ARBA" id="ARBA00001971"/>
    </source>
</evidence>
<dbReference type="GO" id="GO:0016705">
    <property type="term" value="F:oxidoreductase activity, acting on paired donors, with incorporation or reduction of molecular oxygen"/>
    <property type="evidence" value="ECO:0007669"/>
    <property type="project" value="InterPro"/>
</dbReference>
<dbReference type="Proteomes" id="UP000015105">
    <property type="component" value="Chromosome 2D"/>
</dbReference>
<dbReference type="PRINTS" id="PR00385">
    <property type="entry name" value="P450"/>
</dbReference>
<evidence type="ECO:0000256" key="3">
    <source>
        <dbReference type="ARBA" id="ARBA00022617"/>
    </source>
</evidence>
<evidence type="ECO:0000256" key="8">
    <source>
        <dbReference type="ARBA" id="ARBA00023004"/>
    </source>
</evidence>